<accession>A0A0D0B9F5</accession>
<dbReference type="AlphaFoldDB" id="A0A0D0B9F5"/>
<organism evidence="2 3">
    <name type="scientific">Collybiopsis luxurians FD-317 M1</name>
    <dbReference type="NCBI Taxonomy" id="944289"/>
    <lineage>
        <taxon>Eukaryota</taxon>
        <taxon>Fungi</taxon>
        <taxon>Dikarya</taxon>
        <taxon>Basidiomycota</taxon>
        <taxon>Agaricomycotina</taxon>
        <taxon>Agaricomycetes</taxon>
        <taxon>Agaricomycetidae</taxon>
        <taxon>Agaricales</taxon>
        <taxon>Marasmiineae</taxon>
        <taxon>Omphalotaceae</taxon>
        <taxon>Collybiopsis</taxon>
        <taxon>Collybiopsis luxurians</taxon>
    </lineage>
</organism>
<protein>
    <submittedName>
        <fullName evidence="2">Uncharacterized protein</fullName>
    </submittedName>
</protein>
<proteinExistence type="predicted"/>
<evidence type="ECO:0000313" key="3">
    <source>
        <dbReference type="Proteomes" id="UP000053593"/>
    </source>
</evidence>
<name>A0A0D0B9F5_9AGAR</name>
<feature type="region of interest" description="Disordered" evidence="1">
    <location>
        <begin position="68"/>
        <end position="107"/>
    </location>
</feature>
<evidence type="ECO:0000313" key="2">
    <source>
        <dbReference type="EMBL" id="KIK50856.1"/>
    </source>
</evidence>
<keyword evidence="3" id="KW-1185">Reference proteome</keyword>
<dbReference type="EMBL" id="KN834882">
    <property type="protein sequence ID" value="KIK50856.1"/>
    <property type="molecule type" value="Genomic_DNA"/>
</dbReference>
<feature type="compositionally biased region" description="Polar residues" evidence="1">
    <location>
        <begin position="71"/>
        <end position="88"/>
    </location>
</feature>
<feature type="region of interest" description="Disordered" evidence="1">
    <location>
        <begin position="541"/>
        <end position="561"/>
    </location>
</feature>
<feature type="region of interest" description="Disordered" evidence="1">
    <location>
        <begin position="382"/>
        <end position="441"/>
    </location>
</feature>
<gene>
    <name evidence="2" type="ORF">GYMLUDRAFT_65116</name>
</gene>
<dbReference type="HOGENOM" id="CLU_422752_0_0_1"/>
<sequence length="660" mass="69835">MNFRTTAQDQCLTIEQEIVRLESQIVVQTQKLAMARCNNTKQIERSITTRQEKVETLKKELLLKKQHSVEESQSVGGVNPEATRSTEPLSAVRGSSELTDIDGSGDKMFSDTDLATPLKGKKEQKQPLSVSSAMRENVFAGSPTDVDLRMTPVLAIGNSEFNKTVIASGSVESHPARPTSRSLTEIGERVGEILDNAMGRHLTPSPSTAISVEGPTGYSGTGLSAEARSLMLGWRYHRYWRDHCSTNSTSDDNLKSGIDPVQSKSFPALTSTVDGTVVAPHSSGAEVLSQPKLTVHRAGMKSHTSSLPVESTDVLYPTPIPGFPYLESPASGDSTLTSALETANPVSLHPSNPAAPHEDSFQINSSTENSISIPADSNLSAVSAVTDGPSPEYPTLGPSLSSNPVENSPVLLNPLSMALDSASSPQQEGEGSEVSVVPDGLSSKYPTLHPSLSGNPVWTSPVLLNPPPMTLDSVSSTQQEGSGSLLLPTTPQSLPPSIPAIFDPSTVSAVSNAKVADGSSPEYSTLDPSLPGYPARNASIALNPPSIDLEPASSPQQEGHGSLLLPTALQSLSSVLSGEGVASDKLREMMKTAAQLGLKLINFNGEELECAPDKDDSETLKAEAENSNSRQIPVVHPGVTVAVKQKRGLSFIHISKDLFF</sequence>
<reference evidence="2 3" key="1">
    <citation type="submission" date="2014-04" db="EMBL/GenBank/DDBJ databases">
        <title>Evolutionary Origins and Diversification of the Mycorrhizal Mutualists.</title>
        <authorList>
            <consortium name="DOE Joint Genome Institute"/>
            <consortium name="Mycorrhizal Genomics Consortium"/>
            <person name="Kohler A."/>
            <person name="Kuo A."/>
            <person name="Nagy L.G."/>
            <person name="Floudas D."/>
            <person name="Copeland A."/>
            <person name="Barry K.W."/>
            <person name="Cichocki N."/>
            <person name="Veneault-Fourrey C."/>
            <person name="LaButti K."/>
            <person name="Lindquist E.A."/>
            <person name="Lipzen A."/>
            <person name="Lundell T."/>
            <person name="Morin E."/>
            <person name="Murat C."/>
            <person name="Riley R."/>
            <person name="Ohm R."/>
            <person name="Sun H."/>
            <person name="Tunlid A."/>
            <person name="Henrissat B."/>
            <person name="Grigoriev I.V."/>
            <person name="Hibbett D.S."/>
            <person name="Martin F."/>
        </authorList>
    </citation>
    <scope>NUCLEOTIDE SEQUENCE [LARGE SCALE GENOMIC DNA]</scope>
    <source>
        <strain evidence="2 3">FD-317 M1</strain>
    </source>
</reference>
<evidence type="ECO:0000256" key="1">
    <source>
        <dbReference type="SAM" id="MobiDB-lite"/>
    </source>
</evidence>
<dbReference type="Proteomes" id="UP000053593">
    <property type="component" value="Unassembled WGS sequence"/>
</dbReference>